<feature type="domain" description="HTH cro/C1-type" evidence="1">
    <location>
        <begin position="119"/>
        <end position="172"/>
    </location>
</feature>
<evidence type="ECO:0000313" key="2">
    <source>
        <dbReference type="EMBL" id="BAK84565.1"/>
    </source>
</evidence>
<proteinExistence type="predicted"/>
<dbReference type="STRING" id="634177.GLX_21530"/>
<dbReference type="SUPFAM" id="SSF47413">
    <property type="entry name" value="lambda repressor-like DNA-binding domains"/>
    <property type="match status" value="1"/>
</dbReference>
<dbReference type="HOGENOM" id="CLU_1233713_0_0_5"/>
<dbReference type="EMBL" id="AP012159">
    <property type="protein sequence ID" value="BAK84565.1"/>
    <property type="molecule type" value="Genomic_DNA"/>
</dbReference>
<dbReference type="InterPro" id="IPR001387">
    <property type="entry name" value="Cro/C1-type_HTH"/>
</dbReference>
<gene>
    <name evidence="2" type="ordered locus">GLX_21530</name>
</gene>
<reference evidence="3" key="1">
    <citation type="journal article" date="2011" name="J. Bacteriol.">
        <title>Complete genome sequence of NBRC 3288, a unique cellulose-nonproducing strain of Gluconacetobacter xylinus isolated from vinegar.</title>
        <authorList>
            <person name="Ogino H."/>
            <person name="Azuma Y."/>
            <person name="Hosoyama A."/>
            <person name="Nakazawa H."/>
            <person name="Matsutani M."/>
            <person name="Hasegawa A."/>
            <person name="Otsuyama K."/>
            <person name="Matsushita K."/>
            <person name="Fujita N."/>
            <person name="Shirai M."/>
        </authorList>
    </citation>
    <scope>NUCLEOTIDE SEQUENCE [LARGE SCALE GENOMIC DNA]</scope>
    <source>
        <strain evidence="3">NBRC 3288 / BCRC 11682 / LMG 1693</strain>
    </source>
</reference>
<sequence>MPFIHAAAPSACVAWGRGSRKTSGHTSVGWSPAIAATSTAYLAGTRFHPQTVECRSPKVVATFRTPPALRMMVLMSIRDLSHIATFLVKQIASVFATQDYAETARLRIMVDDTSLGARLKKLRRERKLPQIEVATAVDISRSHLAEIEGGKDPGFRTFCDLADFFGVPLDYLYRGTKPSAPGHTINQAKDADEIFMLEFWRGLSSDEKRLLLAFLRRDGLTGAA</sequence>
<dbReference type="PROSITE" id="PS50943">
    <property type="entry name" value="HTH_CROC1"/>
    <property type="match status" value="1"/>
</dbReference>
<dbReference type="SMART" id="SM00530">
    <property type="entry name" value="HTH_XRE"/>
    <property type="match status" value="1"/>
</dbReference>
<dbReference type="CDD" id="cd00093">
    <property type="entry name" value="HTH_XRE"/>
    <property type="match status" value="1"/>
</dbReference>
<dbReference type="Proteomes" id="UP000009044">
    <property type="component" value="Chromosome"/>
</dbReference>
<organism evidence="2 3">
    <name type="scientific">Komagataeibacter medellinensis (strain NBRC 3288 / BCRC 11682 / LMG 1693 / Kondo 51)</name>
    <name type="common">Gluconacetobacter medellinensis</name>
    <dbReference type="NCBI Taxonomy" id="634177"/>
    <lineage>
        <taxon>Bacteria</taxon>
        <taxon>Pseudomonadati</taxon>
        <taxon>Pseudomonadota</taxon>
        <taxon>Alphaproteobacteria</taxon>
        <taxon>Acetobacterales</taxon>
        <taxon>Acetobacteraceae</taxon>
        <taxon>Komagataeibacter</taxon>
    </lineage>
</organism>
<dbReference type="InterPro" id="IPR010982">
    <property type="entry name" value="Lambda_DNA-bd_dom_sf"/>
</dbReference>
<dbReference type="GO" id="GO:0003677">
    <property type="term" value="F:DNA binding"/>
    <property type="evidence" value="ECO:0007669"/>
    <property type="project" value="InterPro"/>
</dbReference>
<dbReference type="KEGG" id="gxy:GLX_21530"/>
<dbReference type="Pfam" id="PF12844">
    <property type="entry name" value="HTH_19"/>
    <property type="match status" value="1"/>
</dbReference>
<name>G2I0V7_KOMMN</name>
<protein>
    <submittedName>
        <fullName evidence="2">Transcriptional regulator Xre family</fullName>
    </submittedName>
</protein>
<accession>G2I0V7</accession>
<evidence type="ECO:0000313" key="3">
    <source>
        <dbReference type="Proteomes" id="UP000009044"/>
    </source>
</evidence>
<dbReference type="Gene3D" id="1.10.260.40">
    <property type="entry name" value="lambda repressor-like DNA-binding domains"/>
    <property type="match status" value="1"/>
</dbReference>
<evidence type="ECO:0000259" key="1">
    <source>
        <dbReference type="PROSITE" id="PS50943"/>
    </source>
</evidence>
<dbReference type="AlphaFoldDB" id="G2I0V7"/>